<dbReference type="EMBL" id="SNRW01005366">
    <property type="protein sequence ID" value="KAA6385211.1"/>
    <property type="molecule type" value="Genomic_DNA"/>
</dbReference>
<dbReference type="Proteomes" id="UP000324800">
    <property type="component" value="Unassembled WGS sequence"/>
</dbReference>
<evidence type="ECO:0000313" key="2">
    <source>
        <dbReference type="Proteomes" id="UP000324800"/>
    </source>
</evidence>
<reference evidence="1 2" key="1">
    <citation type="submission" date="2019-03" db="EMBL/GenBank/DDBJ databases">
        <title>Single cell metagenomics reveals metabolic interactions within the superorganism composed of flagellate Streblomastix strix and complex community of Bacteroidetes bacteria on its surface.</title>
        <authorList>
            <person name="Treitli S.C."/>
            <person name="Kolisko M."/>
            <person name="Husnik F."/>
            <person name="Keeling P."/>
            <person name="Hampl V."/>
        </authorList>
    </citation>
    <scope>NUCLEOTIDE SEQUENCE [LARGE SCALE GENOMIC DNA]</scope>
    <source>
        <strain evidence="1">ST1C</strain>
    </source>
</reference>
<sequence length="108" mass="11903">MYDSTSDPKDGNIDINPTEIGFFRSPTRIHHFNCVSFTSDGEKLIAETSSGDFMILIIITLMLESITLTCSNQIRSLQDTPSGQVLLIGNDVSGSKDRCIIYVNLSVE</sequence>
<gene>
    <name evidence="1" type="ORF">EZS28_019262</name>
</gene>
<dbReference type="AlphaFoldDB" id="A0A5J4VRL0"/>
<name>A0A5J4VRL0_9EUKA</name>
<accession>A0A5J4VRL0</accession>
<evidence type="ECO:0000313" key="1">
    <source>
        <dbReference type="EMBL" id="KAA6385211.1"/>
    </source>
</evidence>
<proteinExistence type="predicted"/>
<comment type="caution">
    <text evidence="1">The sequence shown here is derived from an EMBL/GenBank/DDBJ whole genome shotgun (WGS) entry which is preliminary data.</text>
</comment>
<protein>
    <submittedName>
        <fullName evidence="1">Uncharacterized protein</fullName>
    </submittedName>
</protein>
<organism evidence="1 2">
    <name type="scientific">Streblomastix strix</name>
    <dbReference type="NCBI Taxonomy" id="222440"/>
    <lineage>
        <taxon>Eukaryota</taxon>
        <taxon>Metamonada</taxon>
        <taxon>Preaxostyla</taxon>
        <taxon>Oxymonadida</taxon>
        <taxon>Streblomastigidae</taxon>
        <taxon>Streblomastix</taxon>
    </lineage>
</organism>
<dbReference type="OrthoDB" id="10264376at2759"/>